<sequence>MTNKELAIFALEEAFPDAEGIFTTTFKKLNDSYENALIVFDTNVLLLPYSMGSEGLEQLKGLYNQLICNDRLFIPKRVAREFARNRNKKLAEIYNSVLQRKVGKSRSNLNYPILESLEEKKALDAAFSELEKIEGIYYKAIDKLASTMRSWEWNDPVSSMYSELFKPNVLIEHSKSKEDLVKELERRFALQIPPGYKDASKDDGGIGDLAIWLSLLEIGASKKRDIIFVTEDIKPDWWNQSNGSEFLPRYELIDEFRRCTEGNTLHIIRLSKLLEIFKMKQDLIEQALIAENKRKEAYKKFVQAMQDKRRSEAQRFSALSNDEKIEEMKSWFFSNFEDPAHSCPYESREGGYQYIWGGPYYARDEIVNEFEGIASDAIINEVVDDLESICWQGGSTLC</sequence>
<evidence type="ECO:0000313" key="2">
    <source>
        <dbReference type="EMBL" id="BBQ30859.1"/>
    </source>
</evidence>
<dbReference type="EMBL" id="AP021927">
    <property type="protein sequence ID" value="BBQ30859.1"/>
    <property type="molecule type" value="Genomic_DNA"/>
</dbReference>
<reference evidence="2 3" key="1">
    <citation type="submission" date="2019-12" db="EMBL/GenBank/DDBJ databases">
        <title>complete genome sequences of Aeromonas caviae str. WP2-W18-ESBL-01 isolated from wastewater treatment plant effluent.</title>
        <authorList>
            <person name="Sekizuka T."/>
            <person name="Itokawa K."/>
            <person name="Yatsu K."/>
            <person name="Inamine Y."/>
            <person name="Kuroda M."/>
        </authorList>
    </citation>
    <scope>NUCLEOTIDE SEQUENCE [LARGE SCALE GENOMIC DNA]</scope>
    <source>
        <strain evidence="2 3">WP2-W18-ESBL-01</strain>
    </source>
</reference>
<dbReference type="InterPro" id="IPR041578">
    <property type="entry name" value="PIN_8"/>
</dbReference>
<dbReference type="AlphaFoldDB" id="A0A6S4TQ02"/>
<feature type="domain" description="PIN like" evidence="1">
    <location>
        <begin position="37"/>
        <end position="252"/>
    </location>
</feature>
<accession>A0A6S4TQ02</accession>
<protein>
    <recommendedName>
        <fullName evidence="1">PIN like domain-containing protein</fullName>
    </recommendedName>
</protein>
<evidence type="ECO:0000313" key="3">
    <source>
        <dbReference type="Proteomes" id="UP000515756"/>
    </source>
</evidence>
<proteinExistence type="predicted"/>
<dbReference type="Proteomes" id="UP000515756">
    <property type="component" value="Chromosome"/>
</dbReference>
<dbReference type="Pfam" id="PF18476">
    <property type="entry name" value="PIN_8"/>
    <property type="match status" value="1"/>
</dbReference>
<name>A0A6S4TQ02_AERCA</name>
<evidence type="ECO:0000259" key="1">
    <source>
        <dbReference type="Pfam" id="PF18476"/>
    </source>
</evidence>
<organism evidence="2 3">
    <name type="scientific">Aeromonas caviae</name>
    <name type="common">Aeromonas punctata</name>
    <dbReference type="NCBI Taxonomy" id="648"/>
    <lineage>
        <taxon>Bacteria</taxon>
        <taxon>Pseudomonadati</taxon>
        <taxon>Pseudomonadota</taxon>
        <taxon>Gammaproteobacteria</taxon>
        <taxon>Aeromonadales</taxon>
        <taxon>Aeromonadaceae</taxon>
        <taxon>Aeromonas</taxon>
    </lineage>
</organism>
<gene>
    <name evidence="2" type="ORF">WP2W18E01_24410</name>
</gene>